<dbReference type="InterPro" id="IPR011234">
    <property type="entry name" value="Fumarylacetoacetase-like_C"/>
</dbReference>
<dbReference type="Gene3D" id="3.90.850.10">
    <property type="entry name" value="Fumarylacetoacetase-like, C-terminal domain"/>
    <property type="match status" value="1"/>
</dbReference>
<protein>
    <recommendedName>
        <fullName evidence="2">Fumarylacetoacetase-like C-terminal domain-containing protein</fullName>
    </recommendedName>
</protein>
<feature type="domain" description="Fumarylacetoacetase-like C-terminal" evidence="2">
    <location>
        <begin position="3"/>
        <end position="53"/>
    </location>
</feature>
<dbReference type="Pfam" id="PF01557">
    <property type="entry name" value="FAA_hydrolase"/>
    <property type="match status" value="1"/>
</dbReference>
<comment type="caution">
    <text evidence="3">The sequence shown here is derived from an EMBL/GenBank/DDBJ whole genome shotgun (WGS) entry which is preliminary data.</text>
</comment>
<evidence type="ECO:0000256" key="1">
    <source>
        <dbReference type="SAM" id="MobiDB-lite"/>
    </source>
</evidence>
<dbReference type="EMBL" id="BARW01021995">
    <property type="protein sequence ID" value="GAI94385.1"/>
    <property type="molecule type" value="Genomic_DNA"/>
</dbReference>
<reference evidence="3" key="1">
    <citation type="journal article" date="2014" name="Front. Microbiol.">
        <title>High frequency of phylogenetically diverse reductive dehalogenase-homologous genes in deep subseafloor sedimentary metagenomes.</title>
        <authorList>
            <person name="Kawai M."/>
            <person name="Futagami T."/>
            <person name="Toyoda A."/>
            <person name="Takaki Y."/>
            <person name="Nishi S."/>
            <person name="Hori S."/>
            <person name="Arai W."/>
            <person name="Tsubouchi T."/>
            <person name="Morono Y."/>
            <person name="Uchiyama I."/>
            <person name="Ito T."/>
            <person name="Fujiyama A."/>
            <person name="Inagaki F."/>
            <person name="Takami H."/>
        </authorList>
    </citation>
    <scope>NUCLEOTIDE SEQUENCE</scope>
    <source>
        <strain evidence="3">Expedition CK06-06</strain>
    </source>
</reference>
<feature type="non-terminal residue" evidence="3">
    <location>
        <position position="1"/>
    </location>
</feature>
<name>X1U3J0_9ZZZZ</name>
<proteinExistence type="predicted"/>
<feature type="region of interest" description="Disordered" evidence="1">
    <location>
        <begin position="1"/>
        <end position="32"/>
    </location>
</feature>
<dbReference type="GO" id="GO:0003824">
    <property type="term" value="F:catalytic activity"/>
    <property type="evidence" value="ECO:0007669"/>
    <property type="project" value="InterPro"/>
</dbReference>
<sequence>TRDMICGGTCAGTALDTSPRDEEGKTEPDNFLNPGDVVEAWVEKIGYLRNPVVAKGQSLF</sequence>
<feature type="compositionally biased region" description="Basic and acidic residues" evidence="1">
    <location>
        <begin position="18"/>
        <end position="28"/>
    </location>
</feature>
<evidence type="ECO:0000259" key="2">
    <source>
        <dbReference type="Pfam" id="PF01557"/>
    </source>
</evidence>
<accession>X1U3J0</accession>
<dbReference type="InterPro" id="IPR036663">
    <property type="entry name" value="Fumarylacetoacetase_C_sf"/>
</dbReference>
<organism evidence="3">
    <name type="scientific">marine sediment metagenome</name>
    <dbReference type="NCBI Taxonomy" id="412755"/>
    <lineage>
        <taxon>unclassified sequences</taxon>
        <taxon>metagenomes</taxon>
        <taxon>ecological metagenomes</taxon>
    </lineage>
</organism>
<dbReference type="AlphaFoldDB" id="X1U3J0"/>
<evidence type="ECO:0000313" key="3">
    <source>
        <dbReference type="EMBL" id="GAI94385.1"/>
    </source>
</evidence>
<dbReference type="SUPFAM" id="SSF56529">
    <property type="entry name" value="FAH"/>
    <property type="match status" value="1"/>
</dbReference>
<gene>
    <name evidence="3" type="ORF">S12H4_36837</name>
</gene>